<evidence type="ECO:0000256" key="7">
    <source>
        <dbReference type="ARBA" id="ARBA00022989"/>
    </source>
</evidence>
<dbReference type="Proteomes" id="UP000799118">
    <property type="component" value="Unassembled WGS sequence"/>
</dbReference>
<evidence type="ECO:0000313" key="11">
    <source>
        <dbReference type="Proteomes" id="UP000799118"/>
    </source>
</evidence>
<evidence type="ECO:0000256" key="4">
    <source>
        <dbReference type="ARBA" id="ARBA00022502"/>
    </source>
</evidence>
<comment type="similarity">
    <text evidence="3">Belongs to the PIGS family.</text>
</comment>
<keyword evidence="8" id="KW-0472">Membrane</keyword>
<keyword evidence="7" id="KW-1133">Transmembrane helix</keyword>
<protein>
    <submittedName>
        <fullName evidence="10">Uncharacterized protein</fullName>
    </submittedName>
</protein>
<gene>
    <name evidence="10" type="ORF">BT96DRAFT_791522</name>
</gene>
<feature type="non-terminal residue" evidence="10">
    <location>
        <position position="1"/>
    </location>
</feature>
<organism evidence="10 11">
    <name type="scientific">Gymnopus androsaceus JB14</name>
    <dbReference type="NCBI Taxonomy" id="1447944"/>
    <lineage>
        <taxon>Eukaryota</taxon>
        <taxon>Fungi</taxon>
        <taxon>Dikarya</taxon>
        <taxon>Basidiomycota</taxon>
        <taxon>Agaricomycotina</taxon>
        <taxon>Agaricomycetes</taxon>
        <taxon>Agaricomycetidae</taxon>
        <taxon>Agaricales</taxon>
        <taxon>Marasmiineae</taxon>
        <taxon>Omphalotaceae</taxon>
        <taxon>Gymnopus</taxon>
    </lineage>
</organism>
<evidence type="ECO:0000256" key="3">
    <source>
        <dbReference type="ARBA" id="ARBA00005316"/>
    </source>
</evidence>
<dbReference type="UniPathway" id="UPA00196"/>
<sequence>YCLSFTLLQDGSAGQVFTGWDIRQAISQYLSPITSALGILHNFTIESQVQFHAPLAFEPASLANGTYGLTPENLTVY</sequence>
<dbReference type="GO" id="GO:0016255">
    <property type="term" value="P:attachment of GPI anchor to protein"/>
    <property type="evidence" value="ECO:0007669"/>
    <property type="project" value="InterPro"/>
</dbReference>
<evidence type="ECO:0000256" key="2">
    <source>
        <dbReference type="ARBA" id="ARBA00004687"/>
    </source>
</evidence>
<evidence type="ECO:0000256" key="1">
    <source>
        <dbReference type="ARBA" id="ARBA00004477"/>
    </source>
</evidence>
<name>A0A6A4H1T3_9AGAR</name>
<dbReference type="InterPro" id="IPR019540">
    <property type="entry name" value="PtdIno-glycan_biosynth_class_S"/>
</dbReference>
<keyword evidence="6" id="KW-0256">Endoplasmic reticulum</keyword>
<dbReference type="PANTHER" id="PTHR21072">
    <property type="entry name" value="GPI TRANSAMIDASE COMPONENT PIG-S"/>
    <property type="match status" value="1"/>
</dbReference>
<evidence type="ECO:0000256" key="5">
    <source>
        <dbReference type="ARBA" id="ARBA00022692"/>
    </source>
</evidence>
<dbReference type="AlphaFoldDB" id="A0A6A4H1T3"/>
<keyword evidence="4" id="KW-0337">GPI-anchor biosynthesis</keyword>
<dbReference type="EMBL" id="ML769616">
    <property type="protein sequence ID" value="KAE9391683.1"/>
    <property type="molecule type" value="Genomic_DNA"/>
</dbReference>
<evidence type="ECO:0000256" key="8">
    <source>
        <dbReference type="ARBA" id="ARBA00023136"/>
    </source>
</evidence>
<reference evidence="10" key="1">
    <citation type="journal article" date="2019" name="Environ. Microbiol.">
        <title>Fungal ecological strategies reflected in gene transcription - a case study of two litter decomposers.</title>
        <authorList>
            <person name="Barbi F."/>
            <person name="Kohler A."/>
            <person name="Barry K."/>
            <person name="Baskaran P."/>
            <person name="Daum C."/>
            <person name="Fauchery L."/>
            <person name="Ihrmark K."/>
            <person name="Kuo A."/>
            <person name="LaButti K."/>
            <person name="Lipzen A."/>
            <person name="Morin E."/>
            <person name="Grigoriev I.V."/>
            <person name="Henrissat B."/>
            <person name="Lindahl B."/>
            <person name="Martin F."/>
        </authorList>
    </citation>
    <scope>NUCLEOTIDE SEQUENCE</scope>
    <source>
        <strain evidence="10">JB14</strain>
    </source>
</reference>
<feature type="non-terminal residue" evidence="10">
    <location>
        <position position="77"/>
    </location>
</feature>
<dbReference type="GO" id="GO:0006506">
    <property type="term" value="P:GPI anchor biosynthetic process"/>
    <property type="evidence" value="ECO:0007669"/>
    <property type="project" value="UniProtKB-UniPathway"/>
</dbReference>
<dbReference type="PANTHER" id="PTHR21072:SF13">
    <property type="entry name" value="GPI TRANSAMIDASE COMPONENT PIG-S"/>
    <property type="match status" value="1"/>
</dbReference>
<dbReference type="GO" id="GO:0042765">
    <property type="term" value="C:GPI-anchor transamidase complex"/>
    <property type="evidence" value="ECO:0007669"/>
    <property type="project" value="InterPro"/>
</dbReference>
<dbReference type="Pfam" id="PF10510">
    <property type="entry name" value="PIG-S"/>
    <property type="match status" value="1"/>
</dbReference>
<evidence type="ECO:0000256" key="9">
    <source>
        <dbReference type="ARBA" id="ARBA00023180"/>
    </source>
</evidence>
<evidence type="ECO:0000256" key="6">
    <source>
        <dbReference type="ARBA" id="ARBA00022824"/>
    </source>
</evidence>
<keyword evidence="11" id="KW-1185">Reference proteome</keyword>
<accession>A0A6A4H1T3</accession>
<keyword evidence="9" id="KW-0325">Glycoprotein</keyword>
<keyword evidence="5" id="KW-0812">Transmembrane</keyword>
<comment type="pathway">
    <text evidence="2">Glycolipid biosynthesis; glycosylphosphatidylinositol-anchor biosynthesis.</text>
</comment>
<proteinExistence type="inferred from homology"/>
<dbReference type="OrthoDB" id="28748at2759"/>
<comment type="subcellular location">
    <subcellularLocation>
        <location evidence="1">Endoplasmic reticulum membrane</location>
        <topology evidence="1">Multi-pass membrane protein</topology>
    </subcellularLocation>
</comment>
<evidence type="ECO:0000313" key="10">
    <source>
        <dbReference type="EMBL" id="KAE9391683.1"/>
    </source>
</evidence>